<feature type="domain" description="DUF4398" evidence="2">
    <location>
        <begin position="21"/>
        <end position="97"/>
    </location>
</feature>
<dbReference type="InterPro" id="IPR025511">
    <property type="entry name" value="DUF4398"/>
</dbReference>
<name>A0A4P6L5Y0_9BURK</name>
<dbReference type="KEGG" id="plue:EWM63_04465"/>
<feature type="coiled-coil region" evidence="1">
    <location>
        <begin position="65"/>
        <end position="115"/>
    </location>
</feature>
<reference evidence="3 4" key="1">
    <citation type="submission" date="2019-02" db="EMBL/GenBank/DDBJ databases">
        <title>Draft Genome Sequences of Six Type Strains of the Genus Massilia.</title>
        <authorList>
            <person name="Miess H."/>
            <person name="Frediansyhah A."/>
            <person name="Gross H."/>
        </authorList>
    </citation>
    <scope>NUCLEOTIDE SEQUENCE [LARGE SCALE GENOMIC DNA]</scope>
    <source>
        <strain evidence="3 4">DSM 17473</strain>
    </source>
</reference>
<evidence type="ECO:0000259" key="2">
    <source>
        <dbReference type="Pfam" id="PF14346"/>
    </source>
</evidence>
<accession>A0A4P6L5Y0</accession>
<keyword evidence="4" id="KW-1185">Reference proteome</keyword>
<dbReference type="Gene3D" id="1.20.1270.390">
    <property type="match status" value="1"/>
</dbReference>
<protein>
    <submittedName>
        <fullName evidence="3">DUF4398 domain-containing protein</fullName>
    </submittedName>
</protein>
<dbReference type="EMBL" id="CP035913">
    <property type="protein sequence ID" value="QBE67079.1"/>
    <property type="molecule type" value="Genomic_DNA"/>
</dbReference>
<organism evidence="3 4">
    <name type="scientific">Pseudoduganella lutea</name>
    <dbReference type="NCBI Taxonomy" id="321985"/>
    <lineage>
        <taxon>Bacteria</taxon>
        <taxon>Pseudomonadati</taxon>
        <taxon>Pseudomonadota</taxon>
        <taxon>Betaproteobacteria</taxon>
        <taxon>Burkholderiales</taxon>
        <taxon>Oxalobacteraceae</taxon>
        <taxon>Telluria group</taxon>
        <taxon>Pseudoduganella</taxon>
    </lineage>
</organism>
<dbReference type="Proteomes" id="UP000290637">
    <property type="component" value="Chromosome"/>
</dbReference>
<gene>
    <name evidence="3" type="ORF">EWM63_04465</name>
</gene>
<dbReference type="Pfam" id="PF14346">
    <property type="entry name" value="DUF4398"/>
    <property type="match status" value="1"/>
</dbReference>
<proteinExistence type="predicted"/>
<sequence>MLLAAAALLSACASQKTPATAEVAVSRAAVENAAQAGAADLAPAELLAAREKMQQASRALADKDYKLARDLAQQAEADAKLAQSKATSAKATSAATAVQDNVRVLREELDRANSANQ</sequence>
<dbReference type="AlphaFoldDB" id="A0A4P6L5Y0"/>
<evidence type="ECO:0000313" key="4">
    <source>
        <dbReference type="Proteomes" id="UP000290637"/>
    </source>
</evidence>
<keyword evidence="1" id="KW-0175">Coiled coil</keyword>
<evidence type="ECO:0000313" key="3">
    <source>
        <dbReference type="EMBL" id="QBE67079.1"/>
    </source>
</evidence>
<evidence type="ECO:0000256" key="1">
    <source>
        <dbReference type="SAM" id="Coils"/>
    </source>
</evidence>